<dbReference type="EMBL" id="AANZ01000024">
    <property type="protein sequence ID" value="EAQ78071.1"/>
    <property type="molecule type" value="Genomic_DNA"/>
</dbReference>
<proteinExistence type="predicted"/>
<evidence type="ECO:0000313" key="1">
    <source>
        <dbReference type="EMBL" id="EAQ78071.1"/>
    </source>
</evidence>
<organism evidence="1 2">
    <name type="scientific">Blastopirellula marina DSM 3645</name>
    <dbReference type="NCBI Taxonomy" id="314230"/>
    <lineage>
        <taxon>Bacteria</taxon>
        <taxon>Pseudomonadati</taxon>
        <taxon>Planctomycetota</taxon>
        <taxon>Planctomycetia</taxon>
        <taxon>Pirellulales</taxon>
        <taxon>Pirellulaceae</taxon>
        <taxon>Blastopirellula</taxon>
    </lineage>
</organism>
<reference evidence="1 2" key="1">
    <citation type="submission" date="2006-02" db="EMBL/GenBank/DDBJ databases">
        <authorList>
            <person name="Amann R."/>
            <person name="Ferriera S."/>
            <person name="Johnson J."/>
            <person name="Kravitz S."/>
            <person name="Halpern A."/>
            <person name="Remington K."/>
            <person name="Beeson K."/>
            <person name="Tran B."/>
            <person name="Rogers Y.-H."/>
            <person name="Friedman R."/>
            <person name="Venter J.C."/>
        </authorList>
    </citation>
    <scope>NUCLEOTIDE SEQUENCE [LARGE SCALE GENOMIC DNA]</scope>
    <source>
        <strain evidence="1 2">DSM 3645</strain>
    </source>
</reference>
<dbReference type="STRING" id="314230.DSM3645_18661"/>
<dbReference type="Gene3D" id="2.120.10.10">
    <property type="match status" value="1"/>
</dbReference>
<dbReference type="OrthoDB" id="20875at2"/>
<dbReference type="SUPFAM" id="SSF50939">
    <property type="entry name" value="Sialidases"/>
    <property type="match status" value="1"/>
</dbReference>
<evidence type="ECO:0008006" key="3">
    <source>
        <dbReference type="Google" id="ProtNLM"/>
    </source>
</evidence>
<evidence type="ECO:0000313" key="2">
    <source>
        <dbReference type="Proteomes" id="UP000004358"/>
    </source>
</evidence>
<name>A3ZZI3_9BACT</name>
<sequence>MLQTSYLGLAIGLTLIMSTTLVGAESPSEPAKVLSVNKIWDKAPHNAFTDLVRFNDQWFCVFREGGGHISKVGSLRVLKSTDGENWESAALVTSDAADLRDAKISVTPDGKLCLAGAGALHQPASAKHQSYVWYSEDGSKWSDAIEVGDPNFWLWRLTWHDGAAYGVGYSTVAPRAARLYKSEDGKTFKQVGEDFAIQGYMNETGLVFQEDGTARCLIRRDGNPSDALLGTASPPYTDWTWKSVGEYVGGPQMIQLADGRFIVGGRKKIGGAKTVLWQLDPKTAKLTELATLPSGGDTSYPGLVFQDGKLWVSYYSSHEGKTSIYLARVQLPTT</sequence>
<dbReference type="AlphaFoldDB" id="A3ZZI3"/>
<dbReference type="CDD" id="cd15482">
    <property type="entry name" value="Sialidase_non-viral"/>
    <property type="match status" value="1"/>
</dbReference>
<accession>A3ZZI3</accession>
<protein>
    <recommendedName>
        <fullName evidence="3">Exo-alpha-sialidase</fullName>
    </recommendedName>
</protein>
<dbReference type="HOGENOM" id="CLU_794309_0_0_0"/>
<gene>
    <name evidence="1" type="ORF">DSM3645_18661</name>
</gene>
<dbReference type="eggNOG" id="COG1621">
    <property type="taxonomic scope" value="Bacteria"/>
</dbReference>
<comment type="caution">
    <text evidence="1">The sequence shown here is derived from an EMBL/GenBank/DDBJ whole genome shotgun (WGS) entry which is preliminary data.</text>
</comment>
<dbReference type="InterPro" id="IPR036278">
    <property type="entry name" value="Sialidase_sf"/>
</dbReference>
<dbReference type="Proteomes" id="UP000004358">
    <property type="component" value="Unassembled WGS sequence"/>
</dbReference>
<dbReference type="RefSeq" id="WP_002651686.1">
    <property type="nucleotide sequence ID" value="NZ_CH672376.1"/>
</dbReference>